<dbReference type="AlphaFoldDB" id="A0A840USX2"/>
<gene>
    <name evidence="2" type="ORF">HNQ81_001665</name>
</gene>
<evidence type="ECO:0000313" key="2">
    <source>
        <dbReference type="EMBL" id="MBB5347936.1"/>
    </source>
</evidence>
<comment type="caution">
    <text evidence="2">The sequence shown here is derived from an EMBL/GenBank/DDBJ whole genome shotgun (WGS) entry which is preliminary data.</text>
</comment>
<name>A0A840USX2_9BACT</name>
<proteinExistence type="predicted"/>
<dbReference type="EMBL" id="JACHEO010000007">
    <property type="protein sequence ID" value="MBB5347936.1"/>
    <property type="molecule type" value="Genomic_DNA"/>
</dbReference>
<organism evidence="2 3">
    <name type="scientific">Desulfoprunum benzoelyticum</name>
    <dbReference type="NCBI Taxonomy" id="1506996"/>
    <lineage>
        <taxon>Bacteria</taxon>
        <taxon>Pseudomonadati</taxon>
        <taxon>Thermodesulfobacteriota</taxon>
        <taxon>Desulfobulbia</taxon>
        <taxon>Desulfobulbales</taxon>
        <taxon>Desulfobulbaceae</taxon>
        <taxon>Desulfoprunum</taxon>
    </lineage>
</organism>
<keyword evidence="3" id="KW-1185">Reference proteome</keyword>
<evidence type="ECO:0000256" key="1">
    <source>
        <dbReference type="SAM" id="Phobius"/>
    </source>
</evidence>
<sequence length="197" mass="22235">MLFSMNFFQDVFLIIQQIPSSFWGVVIGSFFSLAGVAIANRASDRRLRTQFEYARKQKIRDGEMALRKDVYLAAAEAVAAGMEAIGRLANFDLSNDQITSAYAEKAPAISKVHVIARIDTVQAFLGFTSKLGALYFMLFARRYDLLREKNAIAILDGQIAELGKARDHILELIKRHNIEGVVDEQGWKNLQEQFELE</sequence>
<keyword evidence="1" id="KW-1133">Transmembrane helix</keyword>
<protein>
    <submittedName>
        <fullName evidence="2">Uncharacterized protein</fullName>
    </submittedName>
</protein>
<reference evidence="2 3" key="1">
    <citation type="submission" date="2020-08" db="EMBL/GenBank/DDBJ databases">
        <title>Genomic Encyclopedia of Type Strains, Phase IV (KMG-IV): sequencing the most valuable type-strain genomes for metagenomic binning, comparative biology and taxonomic classification.</title>
        <authorList>
            <person name="Goeker M."/>
        </authorList>
    </citation>
    <scope>NUCLEOTIDE SEQUENCE [LARGE SCALE GENOMIC DNA]</scope>
    <source>
        <strain evidence="2 3">DSM 28570</strain>
    </source>
</reference>
<dbReference type="Proteomes" id="UP000539642">
    <property type="component" value="Unassembled WGS sequence"/>
</dbReference>
<feature type="transmembrane region" description="Helical" evidence="1">
    <location>
        <begin position="20"/>
        <end position="39"/>
    </location>
</feature>
<evidence type="ECO:0000313" key="3">
    <source>
        <dbReference type="Proteomes" id="UP000539642"/>
    </source>
</evidence>
<keyword evidence="1" id="KW-0472">Membrane</keyword>
<accession>A0A840USX2</accession>
<keyword evidence="1" id="KW-0812">Transmembrane</keyword>
<dbReference type="RefSeq" id="WP_183350195.1">
    <property type="nucleotide sequence ID" value="NZ_JACHEO010000007.1"/>
</dbReference>